<keyword evidence="2" id="KW-0540">Nuclease</keyword>
<dbReference type="PANTHER" id="PTHR34107:SF4">
    <property type="entry name" value="SLL1222 PROTEIN"/>
    <property type="match status" value="1"/>
</dbReference>
<protein>
    <submittedName>
        <fullName evidence="2">Uma2 family endonuclease</fullName>
    </submittedName>
</protein>
<dbReference type="InterPro" id="IPR011335">
    <property type="entry name" value="Restrct_endonuc-II-like"/>
</dbReference>
<proteinExistence type="predicted"/>
<dbReference type="EMBL" id="WBUI01000037">
    <property type="protein sequence ID" value="KAB2929082.1"/>
    <property type="molecule type" value="Genomic_DNA"/>
</dbReference>
<evidence type="ECO:0000259" key="1">
    <source>
        <dbReference type="Pfam" id="PF05685"/>
    </source>
</evidence>
<dbReference type="InterPro" id="IPR012296">
    <property type="entry name" value="Nuclease_put_TT1808"/>
</dbReference>
<reference evidence="2 3" key="1">
    <citation type="submission" date="2019-10" db="EMBL/GenBank/DDBJ databases">
        <title>Extracellular Electron Transfer in a Candidatus Methanoperedens spp. Enrichment Culture.</title>
        <authorList>
            <person name="Berger S."/>
            <person name="Rangel Shaw D."/>
            <person name="Berben T."/>
            <person name="In 'T Zandt M."/>
            <person name="Frank J."/>
            <person name="Reimann J."/>
            <person name="Jetten M.S.M."/>
            <person name="Welte C.U."/>
        </authorList>
    </citation>
    <scope>NUCLEOTIDE SEQUENCE [LARGE SCALE GENOMIC DNA]</scope>
    <source>
        <strain evidence="2">SB12</strain>
    </source>
</reference>
<name>A0A833LV25_9LEPT</name>
<sequence length="186" mass="21106">MAASRSTGLQHYEGLRVSREQYLGLPDDGHKYDMIDGVLHMSPSATPEHGWRQSRFVQLLNNYLDAHPVGRCMVEVDVLLPDGGDVLRPDISFVAVERLHILLNQIHGTPDLVCEILSESTAERDLGEKARRYLNNGVVEYWIVDPLRRSIQLLVSQGSEWKHKTGNVLQSELLSGFQINVERFFN</sequence>
<dbReference type="SUPFAM" id="SSF52980">
    <property type="entry name" value="Restriction endonuclease-like"/>
    <property type="match status" value="1"/>
</dbReference>
<dbReference type="PANTHER" id="PTHR34107">
    <property type="entry name" value="SLL0198 PROTEIN-RELATED"/>
    <property type="match status" value="1"/>
</dbReference>
<feature type="domain" description="Putative restriction endonuclease" evidence="1">
    <location>
        <begin position="20"/>
        <end position="182"/>
    </location>
</feature>
<evidence type="ECO:0000313" key="3">
    <source>
        <dbReference type="Proteomes" id="UP000460298"/>
    </source>
</evidence>
<organism evidence="2 3">
    <name type="scientific">Leptonema illini</name>
    <dbReference type="NCBI Taxonomy" id="183"/>
    <lineage>
        <taxon>Bacteria</taxon>
        <taxon>Pseudomonadati</taxon>
        <taxon>Spirochaetota</taxon>
        <taxon>Spirochaetia</taxon>
        <taxon>Leptospirales</taxon>
        <taxon>Leptospiraceae</taxon>
        <taxon>Leptonema</taxon>
    </lineage>
</organism>
<dbReference type="Gene3D" id="3.90.1570.10">
    <property type="entry name" value="tt1808, chain A"/>
    <property type="match status" value="1"/>
</dbReference>
<dbReference type="GO" id="GO:0004519">
    <property type="term" value="F:endonuclease activity"/>
    <property type="evidence" value="ECO:0007669"/>
    <property type="project" value="UniProtKB-KW"/>
</dbReference>
<evidence type="ECO:0000313" key="2">
    <source>
        <dbReference type="EMBL" id="KAB2929082.1"/>
    </source>
</evidence>
<accession>A0A833LV25</accession>
<dbReference type="Proteomes" id="UP000460298">
    <property type="component" value="Unassembled WGS sequence"/>
</dbReference>
<comment type="caution">
    <text evidence="2">The sequence shown here is derived from an EMBL/GenBank/DDBJ whole genome shotgun (WGS) entry which is preliminary data.</text>
</comment>
<dbReference type="CDD" id="cd06260">
    <property type="entry name" value="DUF820-like"/>
    <property type="match status" value="1"/>
</dbReference>
<keyword evidence="2" id="KW-0255">Endonuclease</keyword>
<dbReference type="InterPro" id="IPR008538">
    <property type="entry name" value="Uma2"/>
</dbReference>
<dbReference type="Pfam" id="PF05685">
    <property type="entry name" value="Uma2"/>
    <property type="match status" value="1"/>
</dbReference>
<dbReference type="AlphaFoldDB" id="A0A833LV25"/>
<keyword evidence="2" id="KW-0378">Hydrolase</keyword>
<gene>
    <name evidence="2" type="ORF">F9K24_20840</name>
</gene>